<reference evidence="4 5" key="1">
    <citation type="journal article" date="2013" name="BMC Genomics">
        <title>Comparative genomics of parasitic silkworm microsporidia reveal an association between genome expansion and host adaptation.</title>
        <authorList>
            <person name="Pan G."/>
            <person name="Xu J."/>
            <person name="Li T."/>
            <person name="Xia Q."/>
            <person name="Liu S.L."/>
            <person name="Zhang G."/>
            <person name="Li S."/>
            <person name="Li C."/>
            <person name="Liu H."/>
            <person name="Yang L."/>
            <person name="Liu T."/>
            <person name="Zhang X."/>
            <person name="Wu Z."/>
            <person name="Fan W."/>
            <person name="Dang X."/>
            <person name="Xiang H."/>
            <person name="Tao M."/>
            <person name="Li Y."/>
            <person name="Hu J."/>
            <person name="Li Z."/>
            <person name="Lin L."/>
            <person name="Luo J."/>
            <person name="Geng L."/>
            <person name="Wang L."/>
            <person name="Long M."/>
            <person name="Wan Y."/>
            <person name="He N."/>
            <person name="Zhang Z."/>
            <person name="Lu C."/>
            <person name="Keeling P.J."/>
            <person name="Wang J."/>
            <person name="Xiang Z."/>
            <person name="Zhou Z."/>
        </authorList>
    </citation>
    <scope>NUCLEOTIDE SEQUENCE [LARGE SCALE GENOMIC DNA]</scope>
    <source>
        <strain evidence="5">CQ1 / CVCC 102059</strain>
    </source>
</reference>
<dbReference type="AlphaFoldDB" id="R0KTR6"/>
<dbReference type="Gene3D" id="1.25.40.10">
    <property type="entry name" value="Tetratricopeptide repeat domain"/>
    <property type="match status" value="1"/>
</dbReference>
<feature type="repeat" description="TPR" evidence="3">
    <location>
        <begin position="321"/>
        <end position="354"/>
    </location>
</feature>
<dbReference type="STRING" id="578461.R0KTR6"/>
<evidence type="ECO:0000256" key="1">
    <source>
        <dbReference type="ARBA" id="ARBA00022737"/>
    </source>
</evidence>
<dbReference type="OMA" id="YSNYCIK"/>
<keyword evidence="2 3" id="KW-0802">TPR repeat</keyword>
<name>R0KTR6_NOSB1</name>
<dbReference type="OrthoDB" id="2190529at2759"/>
<organism evidence="4 5">
    <name type="scientific">Nosema bombycis (strain CQ1 / CVCC 102059)</name>
    <name type="common">Microsporidian parasite</name>
    <name type="synonym">Pebrine of silkworm</name>
    <dbReference type="NCBI Taxonomy" id="578461"/>
    <lineage>
        <taxon>Eukaryota</taxon>
        <taxon>Fungi</taxon>
        <taxon>Fungi incertae sedis</taxon>
        <taxon>Microsporidia</taxon>
        <taxon>Nosematidae</taxon>
        <taxon>Nosema</taxon>
    </lineage>
</organism>
<dbReference type="SUPFAM" id="SSF48452">
    <property type="entry name" value="TPR-like"/>
    <property type="match status" value="1"/>
</dbReference>
<evidence type="ECO:0000313" key="4">
    <source>
        <dbReference type="EMBL" id="EOB13632.1"/>
    </source>
</evidence>
<dbReference type="PANTHER" id="PTHR45586">
    <property type="entry name" value="TPR REPEAT-CONTAINING PROTEIN PA4667"/>
    <property type="match status" value="1"/>
</dbReference>
<dbReference type="InterPro" id="IPR051012">
    <property type="entry name" value="CellSynth/LPSAsmb/PSIAsmb"/>
</dbReference>
<keyword evidence="5" id="KW-1185">Reference proteome</keyword>
<sequence length="488" mass="57750">MDPDLLHILNENVNKKSFGYLSQIYKPGTFIGKPNEDWDEITLARYKYIMNLCAFEPKVFCIPDQIDILERCCMMFSFGDYSLLTDDFFEHDLLGLYNHKTGEQLLYVNVKRCEIRDKYEYSTRGIVFNDLLIHPLTIKEQTILCLYMIKTYNEIKCEELRRLKVQAYLDRLCFPKNDTSFLILRIVEFYNSLINQNFNCSNLEKVTQKAYFLDQNDIFSIPIIFRRDIELQLAHAYRNNGDFLKSKEIYAFYHEVDLEIECLLQLGNKSEAIRRLKTHLKNIETTNFENKIKYSNYCIKIAQLSDDITYFDKAFSISQSYEPLYYKGVHFFTQKDFNRSLDAFNQALVIVPENETILFSYACCLKELNQFQEAADTFERLVEKNKKKAEYHKDLALCRLQLGDYEKCIKSLKHVIRDPHCAELFFRLAFAKRLKPELLWVFSKSVFTDTLKDKIDLVVKAEILTEDEVMESIDRNPKLRGLIDKLKI</sequence>
<evidence type="ECO:0000256" key="3">
    <source>
        <dbReference type="PROSITE-ProRule" id="PRU00339"/>
    </source>
</evidence>
<dbReference type="EMBL" id="KB908972">
    <property type="protein sequence ID" value="EOB13632.1"/>
    <property type="molecule type" value="Genomic_DNA"/>
</dbReference>
<dbReference type="PANTHER" id="PTHR45586:SF1">
    <property type="entry name" value="LIPOPOLYSACCHARIDE ASSEMBLY PROTEIN B"/>
    <property type="match status" value="1"/>
</dbReference>
<protein>
    <submittedName>
        <fullName evidence="4">Uncharacterized protein</fullName>
    </submittedName>
</protein>
<dbReference type="HOGENOM" id="CLU_042314_0_0_1"/>
<gene>
    <name evidence="4" type="ORF">NBO_64g0014</name>
</gene>
<dbReference type="Proteomes" id="UP000016927">
    <property type="component" value="Unassembled WGS sequence"/>
</dbReference>
<dbReference type="SMART" id="SM00028">
    <property type="entry name" value="TPR"/>
    <property type="match status" value="3"/>
</dbReference>
<dbReference type="PROSITE" id="PS50005">
    <property type="entry name" value="TPR"/>
    <property type="match status" value="1"/>
</dbReference>
<evidence type="ECO:0000256" key="2">
    <source>
        <dbReference type="ARBA" id="ARBA00022803"/>
    </source>
</evidence>
<evidence type="ECO:0000313" key="5">
    <source>
        <dbReference type="Proteomes" id="UP000016927"/>
    </source>
</evidence>
<proteinExistence type="predicted"/>
<dbReference type="VEuPathDB" id="MicrosporidiaDB:NBO_64g0014"/>
<accession>R0KTR6</accession>
<dbReference type="Pfam" id="PF14559">
    <property type="entry name" value="TPR_19"/>
    <property type="match status" value="1"/>
</dbReference>
<keyword evidence="1" id="KW-0677">Repeat</keyword>
<dbReference type="InterPro" id="IPR019734">
    <property type="entry name" value="TPR_rpt"/>
</dbReference>
<dbReference type="InterPro" id="IPR011990">
    <property type="entry name" value="TPR-like_helical_dom_sf"/>
</dbReference>